<dbReference type="OrthoDB" id="3259294at2759"/>
<name>A0A5C3KCB7_COPMA</name>
<accession>A0A5C3KCB7</accession>
<evidence type="ECO:0000313" key="2">
    <source>
        <dbReference type="Proteomes" id="UP000307440"/>
    </source>
</evidence>
<proteinExistence type="predicted"/>
<keyword evidence="2" id="KW-1185">Reference proteome</keyword>
<protein>
    <submittedName>
        <fullName evidence="1">Uncharacterized protein</fullName>
    </submittedName>
</protein>
<organism evidence="1 2">
    <name type="scientific">Coprinopsis marcescibilis</name>
    <name type="common">Agaric fungus</name>
    <name type="synonym">Psathyrella marcescibilis</name>
    <dbReference type="NCBI Taxonomy" id="230819"/>
    <lineage>
        <taxon>Eukaryota</taxon>
        <taxon>Fungi</taxon>
        <taxon>Dikarya</taxon>
        <taxon>Basidiomycota</taxon>
        <taxon>Agaricomycotina</taxon>
        <taxon>Agaricomycetes</taxon>
        <taxon>Agaricomycetidae</taxon>
        <taxon>Agaricales</taxon>
        <taxon>Agaricineae</taxon>
        <taxon>Psathyrellaceae</taxon>
        <taxon>Coprinopsis</taxon>
    </lineage>
</organism>
<dbReference type="EMBL" id="ML210470">
    <property type="protein sequence ID" value="TFK17725.1"/>
    <property type="molecule type" value="Genomic_DNA"/>
</dbReference>
<gene>
    <name evidence="1" type="ORF">FA15DRAFT_604526</name>
</gene>
<evidence type="ECO:0000313" key="1">
    <source>
        <dbReference type="EMBL" id="TFK17725.1"/>
    </source>
</evidence>
<reference evidence="1 2" key="1">
    <citation type="journal article" date="2019" name="Nat. Ecol. Evol.">
        <title>Megaphylogeny resolves global patterns of mushroom evolution.</title>
        <authorList>
            <person name="Varga T."/>
            <person name="Krizsan K."/>
            <person name="Foldi C."/>
            <person name="Dima B."/>
            <person name="Sanchez-Garcia M."/>
            <person name="Sanchez-Ramirez S."/>
            <person name="Szollosi G.J."/>
            <person name="Szarkandi J.G."/>
            <person name="Papp V."/>
            <person name="Albert L."/>
            <person name="Andreopoulos W."/>
            <person name="Angelini C."/>
            <person name="Antonin V."/>
            <person name="Barry K.W."/>
            <person name="Bougher N.L."/>
            <person name="Buchanan P."/>
            <person name="Buyck B."/>
            <person name="Bense V."/>
            <person name="Catcheside P."/>
            <person name="Chovatia M."/>
            <person name="Cooper J."/>
            <person name="Damon W."/>
            <person name="Desjardin D."/>
            <person name="Finy P."/>
            <person name="Geml J."/>
            <person name="Haridas S."/>
            <person name="Hughes K."/>
            <person name="Justo A."/>
            <person name="Karasinski D."/>
            <person name="Kautmanova I."/>
            <person name="Kiss B."/>
            <person name="Kocsube S."/>
            <person name="Kotiranta H."/>
            <person name="LaButti K.M."/>
            <person name="Lechner B.E."/>
            <person name="Liimatainen K."/>
            <person name="Lipzen A."/>
            <person name="Lukacs Z."/>
            <person name="Mihaltcheva S."/>
            <person name="Morgado L.N."/>
            <person name="Niskanen T."/>
            <person name="Noordeloos M.E."/>
            <person name="Ohm R.A."/>
            <person name="Ortiz-Santana B."/>
            <person name="Ovrebo C."/>
            <person name="Racz N."/>
            <person name="Riley R."/>
            <person name="Savchenko A."/>
            <person name="Shiryaev A."/>
            <person name="Soop K."/>
            <person name="Spirin V."/>
            <person name="Szebenyi C."/>
            <person name="Tomsovsky M."/>
            <person name="Tulloss R.E."/>
            <person name="Uehling J."/>
            <person name="Grigoriev I.V."/>
            <person name="Vagvolgyi C."/>
            <person name="Papp T."/>
            <person name="Martin F.M."/>
            <person name="Miettinen O."/>
            <person name="Hibbett D.S."/>
            <person name="Nagy L.G."/>
        </authorList>
    </citation>
    <scope>NUCLEOTIDE SEQUENCE [LARGE SCALE GENOMIC DNA]</scope>
    <source>
        <strain evidence="1 2">CBS 121175</strain>
    </source>
</reference>
<dbReference type="Proteomes" id="UP000307440">
    <property type="component" value="Unassembled WGS sequence"/>
</dbReference>
<dbReference type="STRING" id="230819.A0A5C3KCB7"/>
<dbReference type="AlphaFoldDB" id="A0A5C3KCB7"/>
<sequence>MEAIKAIVSYVTDYITKPMLKSHQIFSAAYDIYQKNIHLADTKNNCIQSARKLLMKLANNITSKLEIGSPMACMYLLGNPDHYTSHEFVSFWWCSYFNTVQRDYEMNYNVTNELLDALHISENLQLNTTNNPTSSVDDYIYRPEKLENISPYDWIRYSEKKSIPKRKRRI</sequence>